<dbReference type="RefSeq" id="WP_090192528.1">
    <property type="nucleotide sequence ID" value="NZ_LT629785.1"/>
</dbReference>
<dbReference type="EMBL" id="LT629785">
    <property type="protein sequence ID" value="SDT86734.1"/>
    <property type="molecule type" value="Genomic_DNA"/>
</dbReference>
<organism evidence="1 2">
    <name type="scientific">Pseudomonas pohangensis</name>
    <dbReference type="NCBI Taxonomy" id="364197"/>
    <lineage>
        <taxon>Bacteria</taxon>
        <taxon>Pseudomonadati</taxon>
        <taxon>Pseudomonadota</taxon>
        <taxon>Gammaproteobacteria</taxon>
        <taxon>Pseudomonadales</taxon>
        <taxon>Pseudomonadaceae</taxon>
        <taxon>Pseudomonas</taxon>
    </lineage>
</organism>
<keyword evidence="2" id="KW-1185">Reference proteome</keyword>
<evidence type="ECO:0000313" key="1">
    <source>
        <dbReference type="EMBL" id="SDT86734.1"/>
    </source>
</evidence>
<protein>
    <submittedName>
        <fullName evidence="1">Uncharacterized protein</fullName>
    </submittedName>
</protein>
<evidence type="ECO:0000313" key="2">
    <source>
        <dbReference type="Proteomes" id="UP000243232"/>
    </source>
</evidence>
<gene>
    <name evidence="1" type="ORF">SAMN05216296_0039</name>
</gene>
<dbReference type="Proteomes" id="UP000243232">
    <property type="component" value="Chromosome I"/>
</dbReference>
<reference evidence="2" key="1">
    <citation type="submission" date="2016-10" db="EMBL/GenBank/DDBJ databases">
        <authorList>
            <person name="Varghese N."/>
            <person name="Submissions S."/>
        </authorList>
    </citation>
    <scope>NUCLEOTIDE SEQUENCE [LARGE SCALE GENOMIC DNA]</scope>
    <source>
        <strain evidence="2">DSM 17875</strain>
    </source>
</reference>
<name>A0A1H2DVA8_9PSED</name>
<proteinExistence type="predicted"/>
<sequence>MSGFLDNQAPSPEAEYVRFLEGDVFGKMLLKSYLLRVIGLSESDIHIPIGRWGDMNAEPHGAADALVLLNGRWLAVEVKLARLNIANKSIGQTKTNWAFNNILRTPSKAAKAYDILFAVGVNVLGFENPGYWEFFRSTILELSVADPSLSETVLPHEPAFLNLCGAFILPFDSIPNNHFRVTLSALSSSPFNQYFSWLNNTTRCKEIWSSALAVGISADQA</sequence>
<dbReference type="AlphaFoldDB" id="A0A1H2DVA8"/>
<accession>A0A1H2DVA8</accession>